<evidence type="ECO:0000313" key="2">
    <source>
        <dbReference type="Proteomes" id="UP000265520"/>
    </source>
</evidence>
<comment type="caution">
    <text evidence="1">The sequence shown here is derived from an EMBL/GenBank/DDBJ whole genome shotgun (WGS) entry which is preliminary data.</text>
</comment>
<accession>A0A392V5I0</accession>
<feature type="non-terminal residue" evidence="1">
    <location>
        <position position="57"/>
    </location>
</feature>
<protein>
    <submittedName>
        <fullName evidence="1">Uncharacterized protein</fullName>
    </submittedName>
</protein>
<sequence length="57" mass="6237">CGIEGGDSWLRHFIEQFESVWERARIGRIGSGEGSGGMRVGMKTGFEEMGMEDLSLG</sequence>
<organism evidence="1 2">
    <name type="scientific">Trifolium medium</name>
    <dbReference type="NCBI Taxonomy" id="97028"/>
    <lineage>
        <taxon>Eukaryota</taxon>
        <taxon>Viridiplantae</taxon>
        <taxon>Streptophyta</taxon>
        <taxon>Embryophyta</taxon>
        <taxon>Tracheophyta</taxon>
        <taxon>Spermatophyta</taxon>
        <taxon>Magnoliopsida</taxon>
        <taxon>eudicotyledons</taxon>
        <taxon>Gunneridae</taxon>
        <taxon>Pentapetalae</taxon>
        <taxon>rosids</taxon>
        <taxon>fabids</taxon>
        <taxon>Fabales</taxon>
        <taxon>Fabaceae</taxon>
        <taxon>Papilionoideae</taxon>
        <taxon>50 kb inversion clade</taxon>
        <taxon>NPAAA clade</taxon>
        <taxon>Hologalegina</taxon>
        <taxon>IRL clade</taxon>
        <taxon>Trifolieae</taxon>
        <taxon>Trifolium</taxon>
    </lineage>
</organism>
<name>A0A392V5I0_9FABA</name>
<feature type="non-terminal residue" evidence="1">
    <location>
        <position position="1"/>
    </location>
</feature>
<dbReference type="AlphaFoldDB" id="A0A392V5I0"/>
<proteinExistence type="predicted"/>
<evidence type="ECO:0000313" key="1">
    <source>
        <dbReference type="EMBL" id="MCI83536.1"/>
    </source>
</evidence>
<dbReference type="Proteomes" id="UP000265520">
    <property type="component" value="Unassembled WGS sequence"/>
</dbReference>
<reference evidence="1 2" key="1">
    <citation type="journal article" date="2018" name="Front. Plant Sci.">
        <title>Red Clover (Trifolium pratense) and Zigzag Clover (T. medium) - A Picture of Genomic Similarities and Differences.</title>
        <authorList>
            <person name="Dluhosova J."/>
            <person name="Istvanek J."/>
            <person name="Nedelnik J."/>
            <person name="Repkova J."/>
        </authorList>
    </citation>
    <scope>NUCLEOTIDE SEQUENCE [LARGE SCALE GENOMIC DNA]</scope>
    <source>
        <strain evidence="2">cv. 10/8</strain>
        <tissue evidence="1">Leaf</tissue>
    </source>
</reference>
<dbReference type="EMBL" id="LXQA011069472">
    <property type="protein sequence ID" value="MCI83536.1"/>
    <property type="molecule type" value="Genomic_DNA"/>
</dbReference>
<keyword evidence="2" id="KW-1185">Reference proteome</keyword>